<evidence type="ECO:0000256" key="1">
    <source>
        <dbReference type="ARBA" id="ARBA00022722"/>
    </source>
</evidence>
<dbReference type="GO" id="GO:0005829">
    <property type="term" value="C:cytosol"/>
    <property type="evidence" value="ECO:0007669"/>
    <property type="project" value="TreeGrafter"/>
</dbReference>
<evidence type="ECO:0000259" key="15">
    <source>
        <dbReference type="PROSITE" id="PS51198"/>
    </source>
</evidence>
<dbReference type="OrthoDB" id="9810135at2"/>
<comment type="catalytic activity">
    <reaction evidence="11 13">
        <text>Couples ATP hydrolysis with the unwinding of duplex DNA by translocating in the 3'-5' direction.</text>
        <dbReference type="EC" id="5.6.2.4"/>
    </reaction>
</comment>
<comment type="similarity">
    <text evidence="13">Belongs to the helicase family. AddA subfamily.</text>
</comment>
<keyword evidence="10 13" id="KW-0413">Isomerase</keyword>
<dbReference type="Pfam" id="PF12705">
    <property type="entry name" value="PDDEXK_1"/>
    <property type="match status" value="1"/>
</dbReference>
<keyword evidence="3 13" id="KW-0227">DNA damage</keyword>
<evidence type="ECO:0000259" key="16">
    <source>
        <dbReference type="PROSITE" id="PS51217"/>
    </source>
</evidence>
<dbReference type="InterPro" id="IPR014152">
    <property type="entry name" value="AddA"/>
</dbReference>
<comment type="function">
    <text evidence="13">The heterodimer acts as both an ATP-dependent DNA helicase and an ATP-dependent, dual-direction single-stranded exonuclease. Recognizes the chi site generating a DNA molecule suitable for the initiation of homologous recombination. The AddA nuclease domain is required for chi fragment generation; this subunit has the helicase and 3' -&gt; 5' nuclease activities.</text>
</comment>
<comment type="catalytic activity">
    <reaction evidence="12 13">
        <text>ATP + H2O = ADP + phosphate + H(+)</text>
        <dbReference type="Rhea" id="RHEA:13065"/>
        <dbReference type="ChEBI" id="CHEBI:15377"/>
        <dbReference type="ChEBI" id="CHEBI:15378"/>
        <dbReference type="ChEBI" id="CHEBI:30616"/>
        <dbReference type="ChEBI" id="CHEBI:43474"/>
        <dbReference type="ChEBI" id="CHEBI:456216"/>
        <dbReference type="EC" id="5.6.2.4"/>
    </reaction>
</comment>
<dbReference type="InterPro" id="IPR014016">
    <property type="entry name" value="UvrD-like_ATP-bd"/>
</dbReference>
<comment type="cofactor">
    <cofactor evidence="13">
        <name>Mg(2+)</name>
        <dbReference type="ChEBI" id="CHEBI:18420"/>
    </cofactor>
</comment>
<dbReference type="Gene3D" id="3.40.50.300">
    <property type="entry name" value="P-loop containing nucleotide triphosphate hydrolases"/>
    <property type="match status" value="4"/>
</dbReference>
<dbReference type="PROSITE" id="PS51198">
    <property type="entry name" value="UVRD_HELICASE_ATP_BIND"/>
    <property type="match status" value="1"/>
</dbReference>
<evidence type="ECO:0000256" key="2">
    <source>
        <dbReference type="ARBA" id="ARBA00022741"/>
    </source>
</evidence>
<keyword evidence="6 13" id="KW-0269">Exonuclease</keyword>
<dbReference type="InterPro" id="IPR000212">
    <property type="entry name" value="DNA_helicase_UvrD/REP"/>
</dbReference>
<dbReference type="EC" id="5.6.2.4" evidence="13"/>
<dbReference type="RefSeq" id="WP_057797949.1">
    <property type="nucleotide sequence ID" value="NZ_BJZZ01000003.1"/>
</dbReference>
<evidence type="ECO:0000256" key="11">
    <source>
        <dbReference type="ARBA" id="ARBA00034617"/>
    </source>
</evidence>
<dbReference type="Gene3D" id="1.10.274.50">
    <property type="match status" value="1"/>
</dbReference>
<keyword evidence="8 13" id="KW-0238">DNA-binding</keyword>
<dbReference type="SUPFAM" id="SSF52980">
    <property type="entry name" value="Restriction endonuclease-like"/>
    <property type="match status" value="1"/>
</dbReference>
<dbReference type="GO" id="GO:0008408">
    <property type="term" value="F:3'-5' exonuclease activity"/>
    <property type="evidence" value="ECO:0007669"/>
    <property type="project" value="UniProtKB-UniRule"/>
</dbReference>
<dbReference type="Pfam" id="PF00580">
    <property type="entry name" value="UvrD-helicase"/>
    <property type="match status" value="1"/>
</dbReference>
<dbReference type="SUPFAM" id="SSF52540">
    <property type="entry name" value="P-loop containing nucleoside triphosphate hydrolases"/>
    <property type="match status" value="1"/>
</dbReference>
<dbReference type="Proteomes" id="UP000051249">
    <property type="component" value="Unassembled WGS sequence"/>
</dbReference>
<dbReference type="CDD" id="cd17932">
    <property type="entry name" value="DEXQc_UvrD"/>
    <property type="match status" value="1"/>
</dbReference>
<dbReference type="InterPro" id="IPR038726">
    <property type="entry name" value="PDDEXK_AddAB-type"/>
</dbReference>
<dbReference type="PANTHER" id="PTHR11070:SF48">
    <property type="entry name" value="ATP-DEPENDENT HELICASE_NUCLEASE SUBUNIT A"/>
    <property type="match status" value="1"/>
</dbReference>
<evidence type="ECO:0000256" key="6">
    <source>
        <dbReference type="ARBA" id="ARBA00022839"/>
    </source>
</evidence>
<comment type="caution">
    <text evidence="17">The sequence shown here is derived from an EMBL/GenBank/DDBJ whole genome shotgun (WGS) entry which is preliminary data.</text>
</comment>
<dbReference type="GO" id="GO:0033202">
    <property type="term" value="C:DNA helicase complex"/>
    <property type="evidence" value="ECO:0007669"/>
    <property type="project" value="TreeGrafter"/>
</dbReference>
<accession>A0A0R2NJY1</accession>
<dbReference type="GO" id="GO:0005524">
    <property type="term" value="F:ATP binding"/>
    <property type="evidence" value="ECO:0007669"/>
    <property type="project" value="UniProtKB-UniRule"/>
</dbReference>
<dbReference type="EMBL" id="JQCQ01000003">
    <property type="protein sequence ID" value="KRO26055.1"/>
    <property type="molecule type" value="Genomic_DNA"/>
</dbReference>
<dbReference type="PROSITE" id="PS51217">
    <property type="entry name" value="UVRD_HELICASE_CTER"/>
    <property type="match status" value="1"/>
</dbReference>
<feature type="domain" description="UvrD-like helicase C-terminal" evidence="16">
    <location>
        <begin position="503"/>
        <end position="797"/>
    </location>
</feature>
<organism evidence="17 18">
    <name type="scientific">Pediococcus argentinicus</name>
    <dbReference type="NCBI Taxonomy" id="480391"/>
    <lineage>
        <taxon>Bacteria</taxon>
        <taxon>Bacillati</taxon>
        <taxon>Bacillota</taxon>
        <taxon>Bacilli</taxon>
        <taxon>Lactobacillales</taxon>
        <taxon>Lactobacillaceae</taxon>
        <taxon>Pediococcus</taxon>
    </lineage>
</organism>
<comment type="subunit">
    <text evidence="13">Heterodimer of AddA and AddB/RexB.</text>
</comment>
<keyword evidence="5 13" id="KW-0347">Helicase</keyword>
<evidence type="ECO:0000256" key="7">
    <source>
        <dbReference type="ARBA" id="ARBA00022840"/>
    </source>
</evidence>
<evidence type="ECO:0000256" key="13">
    <source>
        <dbReference type="HAMAP-Rule" id="MF_01451"/>
    </source>
</evidence>
<dbReference type="NCBIfam" id="TIGR02785">
    <property type="entry name" value="addA_Gpos"/>
    <property type="match status" value="1"/>
</dbReference>
<dbReference type="Gene3D" id="3.90.320.10">
    <property type="match status" value="1"/>
</dbReference>
<reference evidence="17 18" key="1">
    <citation type="journal article" date="2015" name="Genome Announc.">
        <title>Expanding the biotechnology potential of lactobacilli through comparative genomics of 213 strains and associated genera.</title>
        <authorList>
            <person name="Sun Z."/>
            <person name="Harris H.M."/>
            <person name="McCann A."/>
            <person name="Guo C."/>
            <person name="Argimon S."/>
            <person name="Zhang W."/>
            <person name="Yang X."/>
            <person name="Jeffery I.B."/>
            <person name="Cooney J.C."/>
            <person name="Kagawa T.F."/>
            <person name="Liu W."/>
            <person name="Song Y."/>
            <person name="Salvetti E."/>
            <person name="Wrobel A."/>
            <person name="Rasinkangas P."/>
            <person name="Parkhill J."/>
            <person name="Rea M.C."/>
            <person name="O'Sullivan O."/>
            <person name="Ritari J."/>
            <person name="Douillard F.P."/>
            <person name="Paul Ross R."/>
            <person name="Yang R."/>
            <person name="Briner A.E."/>
            <person name="Felis G.E."/>
            <person name="de Vos W.M."/>
            <person name="Barrangou R."/>
            <person name="Klaenhammer T.R."/>
            <person name="Caufield P.W."/>
            <person name="Cui Y."/>
            <person name="Zhang H."/>
            <person name="O'Toole P.W."/>
        </authorList>
    </citation>
    <scope>NUCLEOTIDE SEQUENCE [LARGE SCALE GENOMIC DNA]</scope>
    <source>
        <strain evidence="17 18">DSM 23026</strain>
    </source>
</reference>
<evidence type="ECO:0000256" key="9">
    <source>
        <dbReference type="ARBA" id="ARBA00023204"/>
    </source>
</evidence>
<feature type="binding site" evidence="14">
    <location>
        <begin position="25"/>
        <end position="32"/>
    </location>
    <ligand>
        <name>ATP</name>
        <dbReference type="ChEBI" id="CHEBI:30616"/>
    </ligand>
</feature>
<keyword evidence="4 13" id="KW-0378">Hydrolase</keyword>
<protein>
    <recommendedName>
        <fullName evidence="13">ATP-dependent helicase/nuclease subunit A</fullName>
        <ecNumber evidence="13">3.1.-.-</ecNumber>
        <ecNumber evidence="13">5.6.2.4</ecNumber>
    </recommendedName>
    <alternativeName>
        <fullName evidence="13">ATP-dependent helicase/nuclease AddA</fullName>
    </alternativeName>
    <alternativeName>
        <fullName evidence="13">DNA 3'-5' helicase AddA</fullName>
    </alternativeName>
</protein>
<dbReference type="PANTHER" id="PTHR11070">
    <property type="entry name" value="UVRD / RECB / PCRA DNA HELICASE FAMILY MEMBER"/>
    <property type="match status" value="1"/>
</dbReference>
<dbReference type="AlphaFoldDB" id="A0A0R2NJY1"/>
<proteinExistence type="inferred from homology"/>
<evidence type="ECO:0000256" key="8">
    <source>
        <dbReference type="ARBA" id="ARBA00023125"/>
    </source>
</evidence>
<dbReference type="GO" id="GO:0003690">
    <property type="term" value="F:double-stranded DNA binding"/>
    <property type="evidence" value="ECO:0007669"/>
    <property type="project" value="UniProtKB-UniRule"/>
</dbReference>
<dbReference type="InterPro" id="IPR011335">
    <property type="entry name" value="Restrct_endonuc-II-like"/>
</dbReference>
<keyword evidence="1 13" id="KW-0540">Nuclease</keyword>
<evidence type="ECO:0000313" key="17">
    <source>
        <dbReference type="EMBL" id="KRO26055.1"/>
    </source>
</evidence>
<keyword evidence="2 13" id="KW-0547">Nucleotide-binding</keyword>
<dbReference type="GO" id="GO:0016887">
    <property type="term" value="F:ATP hydrolysis activity"/>
    <property type="evidence" value="ECO:0007669"/>
    <property type="project" value="RHEA"/>
</dbReference>
<gene>
    <name evidence="13" type="primary">addA</name>
    <name evidence="17" type="ORF">IV88_GL000969</name>
</gene>
<dbReference type="Pfam" id="PF13361">
    <property type="entry name" value="UvrD_C"/>
    <property type="match status" value="1"/>
</dbReference>
<dbReference type="EC" id="3.1.-.-" evidence="13"/>
<keyword evidence="9 13" id="KW-0234">DNA repair</keyword>
<dbReference type="InterPro" id="IPR011604">
    <property type="entry name" value="PDDEXK-like_dom_sf"/>
</dbReference>
<evidence type="ECO:0000256" key="14">
    <source>
        <dbReference type="PROSITE-ProRule" id="PRU00560"/>
    </source>
</evidence>
<keyword evidence="18" id="KW-1185">Reference proteome</keyword>
<name>A0A0R2NJY1_9LACO</name>
<dbReference type="HAMAP" id="MF_01451">
    <property type="entry name" value="AddA"/>
    <property type="match status" value="1"/>
</dbReference>
<evidence type="ECO:0000256" key="12">
    <source>
        <dbReference type="ARBA" id="ARBA00048988"/>
    </source>
</evidence>
<evidence type="ECO:0000256" key="5">
    <source>
        <dbReference type="ARBA" id="ARBA00022806"/>
    </source>
</evidence>
<evidence type="ECO:0000256" key="10">
    <source>
        <dbReference type="ARBA" id="ARBA00023235"/>
    </source>
</evidence>
<keyword evidence="7 13" id="KW-0067">ATP-binding</keyword>
<dbReference type="GO" id="GO:0043138">
    <property type="term" value="F:3'-5' DNA helicase activity"/>
    <property type="evidence" value="ECO:0007669"/>
    <property type="project" value="UniProtKB-UniRule"/>
</dbReference>
<dbReference type="InterPro" id="IPR027417">
    <property type="entry name" value="P-loop_NTPase"/>
</dbReference>
<dbReference type="InterPro" id="IPR014017">
    <property type="entry name" value="DNA_helicase_UvrD-like_C"/>
</dbReference>
<evidence type="ECO:0000313" key="18">
    <source>
        <dbReference type="Proteomes" id="UP000051249"/>
    </source>
</evidence>
<sequence>MAKREYTVSQKKAIYDHGSNILVSASAGSGKTSVLVERVIQKILAGENVDQLLVVTFTEAAAKEMKERIRVAITQQISQSDNHEQKQHLIDQLTRLGKAQISTIHAFCLSIIRSYYYVIELDPSFRIMTDTTESELLKEEVWNELREELYDIDGEVFAKLTQNFSGDRRDDSLRDLVLNLFEFANANPDSKKWLEQMGSNYELDGDLMDSPFFKNKLIPGIKDQLQTIYKKALSLKDIADQGSELIAKSRDVIDEEVSEVQSVLDNGFGSDWNHLRTAMLSVNLTGRLSAARKDEVKEFNQIANEIRSDKVMGYRVLFNNLVNDYFKLPEDMLLNAVQDSKNLIDELIRVVTMFSDRFKSEKLERHSLDFSDLEHFALEIVTNESDAGRAVRHSFQKNFNEIIVDEYQDINPLQETLLSSVASTNPGNMFMVGDVKQSIYAFRMADPGLFLGKNDRFKDSDNPDERIILAENFRSMRNVDNFTNLIFNQIMDSKIGEIEYDDDAQLQYGAKYYPDEIKNKTEVLVYDEQKKQETDGPSLSQTDGQITMIAQKIRSMIRNQETIFDRKEQVERPVQFGDIVLLSQTRSKNLKIVEIFKQFDIPIEVSDAQDYFQTTEISIMMDMLRIIDNPYQDIPLVAVLRSPMVGMNENELAFLRINQKTGDYFESLLHFEKSFKVDLENEFQANLKQKLDRFMQQLRKFRKLAQQANLVDLVWAIYNDTGYLDYVGGMPDGPQRQNNLHALYDRAKAYEESSFKGVFQFVRFVEKMRDKKKDLAENPVKTSEESVSVMTIHGSKGLEFPVVFLIDANHGFNKQDQNRPYILDRNEGVGITLNDYVNHLSIDTPQKIEIKDTLQKRSLAEEMRVLYVALTRAEQRLIITGSTDDAEKALTGWSRALRSENDLLDDPVREKAGHYLDWIGSSIVRIPAIAEQYNLEPAHTIEFDGEVELSFVNTEDLNQNIVVDSSTNNEVPAVFNSDKTLEVPTDAQWINEVLNFKYRDDVATRTTAYQSVSEVKRIFDDPDKLEMNFSEVTNEQQLKTVNRFVNKTLPSPKFLENVRKPKPTEIGTATHLVLQEIDLHQAVNEDVIQHLINDLVNNQVLAEEVAQSINIENILRFFESDMGQLMLAHPDEVQREAPFSMLVPAQTIFHEVKSQDDILIHGIIDAYLRIDGRVILLDYKTNFVKPGTKEAGVAKIIDKYRGQINLYGLALENITQQTVTDKYLYLLSVGELVNVE</sequence>
<dbReference type="PATRIC" id="fig|480391.4.peg.983"/>
<evidence type="ECO:0000256" key="3">
    <source>
        <dbReference type="ARBA" id="ARBA00022763"/>
    </source>
</evidence>
<feature type="domain" description="UvrD-like helicase ATP-binding" evidence="15">
    <location>
        <begin position="4"/>
        <end position="476"/>
    </location>
</feature>
<dbReference type="GO" id="GO:0000724">
    <property type="term" value="P:double-strand break repair via homologous recombination"/>
    <property type="evidence" value="ECO:0007669"/>
    <property type="project" value="UniProtKB-UniRule"/>
</dbReference>
<evidence type="ECO:0000256" key="4">
    <source>
        <dbReference type="ARBA" id="ARBA00022801"/>
    </source>
</evidence>